<dbReference type="Proteomes" id="UP001143910">
    <property type="component" value="Unassembled WGS sequence"/>
</dbReference>
<comment type="caution">
    <text evidence="1">The sequence shown here is derived from an EMBL/GenBank/DDBJ whole genome shotgun (WGS) entry which is preliminary data.</text>
</comment>
<gene>
    <name evidence="1" type="ORF">NQ176_g5209</name>
</gene>
<sequence>MIRVSASESFTSTTAIAATAAVVTASIFIISREVLWPRWAKVLRSPLKTTLPHLTKEDRLGLLYQPDAFPGARDVETPYGSIRIYEFGPEDGKKVLFVHGITTSCITLKYLAQNLVDRGCRVMLFDLFGRGYSDGVGDIPHDARLYVTQMLLVLASSPLSWSGEGSINIIGYSLGGGIAAHFAGTFPSMVKSLVLLAPAGLIRAERFGRITKFIFSSGIIPERILHGLTSRRLQQPIASSAKVPKQPKTVTVSGKAEAAARVASAEVPGTVHDNVDSPDLPIEQRVTHYVRWMVTHHRGFVPAFMSSIRHAPLTNQQESWKVLAQRKPGTTAVLLAEKDEIINLEDYETDGLPLLGGHENVYWKVLPGTHDFVMTQPQAITKELDALWGLNVLVA</sequence>
<evidence type="ECO:0000313" key="2">
    <source>
        <dbReference type="Proteomes" id="UP001143910"/>
    </source>
</evidence>
<accession>A0ACC1N9J8</accession>
<organism evidence="1 2">
    <name type="scientific">Zarea fungicola</name>
    <dbReference type="NCBI Taxonomy" id="93591"/>
    <lineage>
        <taxon>Eukaryota</taxon>
        <taxon>Fungi</taxon>
        <taxon>Dikarya</taxon>
        <taxon>Ascomycota</taxon>
        <taxon>Pezizomycotina</taxon>
        <taxon>Sordariomycetes</taxon>
        <taxon>Hypocreomycetidae</taxon>
        <taxon>Hypocreales</taxon>
        <taxon>Cordycipitaceae</taxon>
        <taxon>Zarea</taxon>
    </lineage>
</organism>
<evidence type="ECO:0000313" key="1">
    <source>
        <dbReference type="EMBL" id="KAJ2975982.1"/>
    </source>
</evidence>
<protein>
    <submittedName>
        <fullName evidence="1">Uncharacterized protein</fullName>
    </submittedName>
</protein>
<reference evidence="1" key="1">
    <citation type="submission" date="2022-08" db="EMBL/GenBank/DDBJ databases">
        <title>Genome Sequence of Lecanicillium fungicola.</title>
        <authorList>
            <person name="Buettner E."/>
        </authorList>
    </citation>
    <scope>NUCLEOTIDE SEQUENCE</scope>
    <source>
        <strain evidence="1">Babe33</strain>
    </source>
</reference>
<keyword evidence="2" id="KW-1185">Reference proteome</keyword>
<proteinExistence type="predicted"/>
<dbReference type="EMBL" id="JANJQO010000636">
    <property type="protein sequence ID" value="KAJ2975982.1"/>
    <property type="molecule type" value="Genomic_DNA"/>
</dbReference>
<name>A0ACC1N9J8_9HYPO</name>